<gene>
    <name evidence="14" type="ORF">GBAR_LOCUS26320</name>
</gene>
<dbReference type="SUPFAM" id="SSF161111">
    <property type="entry name" value="Cation efflux protein transmembrane domain-like"/>
    <property type="match status" value="1"/>
</dbReference>
<feature type="transmembrane region" description="Helical" evidence="11">
    <location>
        <begin position="111"/>
        <end position="131"/>
    </location>
</feature>
<evidence type="ECO:0000256" key="4">
    <source>
        <dbReference type="ARBA" id="ARBA00022692"/>
    </source>
</evidence>
<dbReference type="PANTHER" id="PTHR31937">
    <property type="entry name" value="TRANSMEMBRANE PROTEIN 163"/>
    <property type="match status" value="1"/>
</dbReference>
<keyword evidence="8" id="KW-0770">Synapse</keyword>
<dbReference type="InterPro" id="IPR027469">
    <property type="entry name" value="Cation_efflux_TMD_sf"/>
</dbReference>
<sequence length="230" mass="24820">MLEPHSLRRTALILVFAGLLWNLVEAGVSLWAGVESGSVALLAFGLDSVVELLAGGVLVWRLSGGRDELEEGAAERRAQKLLGLSFLLLAVYIALHSGANLLGWFPEPQPSLIGVGIVVASAVVMSVLYVSKMRIATRMQSRSLRAEALESLFCDLQDLTVLVGLGLNTLLSWWWADPVSALVLVPLFVKEGLENLSGDEEGHEDPERRVCFCHSCCYGLLTCRAACCVA</sequence>
<dbReference type="GO" id="GO:0031901">
    <property type="term" value="C:early endosome membrane"/>
    <property type="evidence" value="ECO:0007669"/>
    <property type="project" value="UniProtKB-SubCell"/>
</dbReference>
<keyword evidence="10" id="KW-0968">Cytoplasmic vesicle</keyword>
<dbReference type="Pfam" id="PF01545">
    <property type="entry name" value="Cation_efflux"/>
    <property type="match status" value="1"/>
</dbReference>
<evidence type="ECO:0000256" key="3">
    <source>
        <dbReference type="ARBA" id="ARBA00008731"/>
    </source>
</evidence>
<feature type="transmembrane region" description="Helical" evidence="11">
    <location>
        <begin position="36"/>
        <end position="60"/>
    </location>
</feature>
<evidence type="ECO:0000256" key="6">
    <source>
        <dbReference type="ARBA" id="ARBA00022833"/>
    </source>
</evidence>
<feature type="chain" id="PRO_5041382438" description="Cation efflux protein transmembrane domain-containing protein" evidence="12">
    <location>
        <begin position="27"/>
        <end position="230"/>
    </location>
</feature>
<keyword evidence="15" id="KW-1185">Reference proteome</keyword>
<evidence type="ECO:0000256" key="11">
    <source>
        <dbReference type="SAM" id="Phobius"/>
    </source>
</evidence>
<name>A0AA35XDM9_GEOBA</name>
<dbReference type="InterPro" id="IPR026765">
    <property type="entry name" value="Tmem163"/>
</dbReference>
<evidence type="ECO:0000256" key="5">
    <source>
        <dbReference type="ARBA" id="ARBA00022753"/>
    </source>
</evidence>
<keyword evidence="5" id="KW-0967">Endosome</keyword>
<evidence type="ECO:0000256" key="8">
    <source>
        <dbReference type="ARBA" id="ARBA00023018"/>
    </source>
</evidence>
<feature type="signal peptide" evidence="12">
    <location>
        <begin position="1"/>
        <end position="26"/>
    </location>
</feature>
<comment type="subcellular location">
    <subcellularLocation>
        <location evidence="2">Cytoplasmic vesicle</location>
        <location evidence="2">Secretory vesicle</location>
        <location evidence="2">Synaptic vesicle membrane</location>
        <topology evidence="2">Multi-pass membrane protein</topology>
    </subcellularLocation>
    <subcellularLocation>
        <location evidence="1">Early endosome membrane</location>
    </subcellularLocation>
</comment>
<feature type="domain" description="Cation efflux protein transmembrane" evidence="13">
    <location>
        <begin position="15"/>
        <end position="195"/>
    </location>
</feature>
<dbReference type="GO" id="GO:0008324">
    <property type="term" value="F:monoatomic cation transmembrane transporter activity"/>
    <property type="evidence" value="ECO:0007669"/>
    <property type="project" value="InterPro"/>
</dbReference>
<dbReference type="InterPro" id="IPR058533">
    <property type="entry name" value="Cation_efflux_TM"/>
</dbReference>
<evidence type="ECO:0000256" key="7">
    <source>
        <dbReference type="ARBA" id="ARBA00022989"/>
    </source>
</evidence>
<organism evidence="14 15">
    <name type="scientific">Geodia barretti</name>
    <name type="common">Barrett's horny sponge</name>
    <dbReference type="NCBI Taxonomy" id="519541"/>
    <lineage>
        <taxon>Eukaryota</taxon>
        <taxon>Metazoa</taxon>
        <taxon>Porifera</taxon>
        <taxon>Demospongiae</taxon>
        <taxon>Heteroscleromorpha</taxon>
        <taxon>Tetractinellida</taxon>
        <taxon>Astrophorina</taxon>
        <taxon>Geodiidae</taxon>
        <taxon>Geodia</taxon>
    </lineage>
</organism>
<keyword evidence="12" id="KW-0732">Signal</keyword>
<evidence type="ECO:0000256" key="10">
    <source>
        <dbReference type="ARBA" id="ARBA00023329"/>
    </source>
</evidence>
<evidence type="ECO:0000259" key="13">
    <source>
        <dbReference type="Pfam" id="PF01545"/>
    </source>
</evidence>
<dbReference type="AlphaFoldDB" id="A0AA35XDM9"/>
<comment type="similarity">
    <text evidence="3">Belongs to the TMEM163 family.</text>
</comment>
<dbReference type="EMBL" id="CASHTH010003664">
    <property type="protein sequence ID" value="CAI8047605.1"/>
    <property type="molecule type" value="Genomic_DNA"/>
</dbReference>
<dbReference type="PANTHER" id="PTHR31937:SF2">
    <property type="entry name" value="TRANSMEMBRANE PROTEIN 163"/>
    <property type="match status" value="1"/>
</dbReference>
<evidence type="ECO:0000256" key="12">
    <source>
        <dbReference type="SAM" id="SignalP"/>
    </source>
</evidence>
<evidence type="ECO:0000313" key="14">
    <source>
        <dbReference type="EMBL" id="CAI8047605.1"/>
    </source>
</evidence>
<proteinExistence type="inferred from homology"/>
<evidence type="ECO:0000256" key="2">
    <source>
        <dbReference type="ARBA" id="ARBA00004644"/>
    </source>
</evidence>
<keyword evidence="4 11" id="KW-0812">Transmembrane</keyword>
<feature type="transmembrane region" description="Helical" evidence="11">
    <location>
        <begin position="81"/>
        <end position="105"/>
    </location>
</feature>
<dbReference type="Gene3D" id="1.20.1510.10">
    <property type="entry name" value="Cation efflux protein transmembrane domain"/>
    <property type="match status" value="1"/>
</dbReference>
<keyword evidence="6" id="KW-0862">Zinc</keyword>
<comment type="caution">
    <text evidence="14">The sequence shown here is derived from an EMBL/GenBank/DDBJ whole genome shotgun (WGS) entry which is preliminary data.</text>
</comment>
<evidence type="ECO:0000256" key="9">
    <source>
        <dbReference type="ARBA" id="ARBA00023136"/>
    </source>
</evidence>
<evidence type="ECO:0000256" key="1">
    <source>
        <dbReference type="ARBA" id="ARBA00004146"/>
    </source>
</evidence>
<keyword evidence="7 11" id="KW-1133">Transmembrane helix</keyword>
<keyword evidence="9 11" id="KW-0472">Membrane</keyword>
<accession>A0AA35XDM9</accession>
<protein>
    <recommendedName>
        <fullName evidence="13">Cation efflux protein transmembrane domain-containing protein</fullName>
    </recommendedName>
</protein>
<dbReference type="Proteomes" id="UP001174909">
    <property type="component" value="Unassembled WGS sequence"/>
</dbReference>
<evidence type="ECO:0000313" key="15">
    <source>
        <dbReference type="Proteomes" id="UP001174909"/>
    </source>
</evidence>
<reference evidence="14" key="1">
    <citation type="submission" date="2023-03" db="EMBL/GenBank/DDBJ databases">
        <authorList>
            <person name="Steffen K."/>
            <person name="Cardenas P."/>
        </authorList>
    </citation>
    <scope>NUCLEOTIDE SEQUENCE</scope>
</reference>